<dbReference type="Proteomes" id="UP001596445">
    <property type="component" value="Unassembled WGS sequence"/>
</dbReference>
<accession>A0ABD5W240</accession>
<dbReference type="AlphaFoldDB" id="A0ABD5W240"/>
<dbReference type="EMBL" id="JBHSZI010000001">
    <property type="protein sequence ID" value="MFC7057278.1"/>
    <property type="molecule type" value="Genomic_DNA"/>
</dbReference>
<sequence>MAARPPSNDIDDEPDTIEFGIVAVDAAVKEWGVSFPITNRELADNYGDKQIAVDPSGHEATLAAILSDCPCDHFGDKQELLNELHPVFEQRRERISGSILGRLRAMVPF</sequence>
<dbReference type="RefSeq" id="WP_267163008.1">
    <property type="nucleotide sequence ID" value="NZ_CP112972.1"/>
</dbReference>
<dbReference type="InterPro" id="IPR043899">
    <property type="entry name" value="DUF5789"/>
</dbReference>
<comment type="caution">
    <text evidence="1">The sequence shown here is derived from an EMBL/GenBank/DDBJ whole genome shotgun (WGS) entry which is preliminary data.</text>
</comment>
<proteinExistence type="predicted"/>
<organism evidence="1 2">
    <name type="scientific">Halovenus salina</name>
    <dbReference type="NCBI Taxonomy" id="1510225"/>
    <lineage>
        <taxon>Archaea</taxon>
        <taxon>Methanobacteriati</taxon>
        <taxon>Methanobacteriota</taxon>
        <taxon>Stenosarchaea group</taxon>
        <taxon>Halobacteria</taxon>
        <taxon>Halobacteriales</taxon>
        <taxon>Haloarculaceae</taxon>
        <taxon>Halovenus</taxon>
    </lineage>
</organism>
<name>A0ABD5W240_9EURY</name>
<protein>
    <submittedName>
        <fullName evidence="1">Uncharacterized protein</fullName>
    </submittedName>
</protein>
<gene>
    <name evidence="1" type="ORF">ACFQQG_02635</name>
</gene>
<dbReference type="Pfam" id="PF19102">
    <property type="entry name" value="DUF5789"/>
    <property type="match status" value="1"/>
</dbReference>
<evidence type="ECO:0000313" key="1">
    <source>
        <dbReference type="EMBL" id="MFC7057278.1"/>
    </source>
</evidence>
<reference evidence="1 2" key="1">
    <citation type="journal article" date="2019" name="Int. J. Syst. Evol. Microbiol.">
        <title>The Global Catalogue of Microorganisms (GCM) 10K type strain sequencing project: providing services to taxonomists for standard genome sequencing and annotation.</title>
        <authorList>
            <consortium name="The Broad Institute Genomics Platform"/>
            <consortium name="The Broad Institute Genome Sequencing Center for Infectious Disease"/>
            <person name="Wu L."/>
            <person name="Ma J."/>
        </authorList>
    </citation>
    <scope>NUCLEOTIDE SEQUENCE [LARGE SCALE GENOMIC DNA]</scope>
    <source>
        <strain evidence="1 2">JCM 30072</strain>
    </source>
</reference>
<keyword evidence="2" id="KW-1185">Reference proteome</keyword>
<evidence type="ECO:0000313" key="2">
    <source>
        <dbReference type="Proteomes" id="UP001596445"/>
    </source>
</evidence>
<dbReference type="GeneID" id="76629109"/>